<gene>
    <name evidence="1" type="ORF">SAMN06297144_2127</name>
</gene>
<keyword evidence="2" id="KW-1185">Reference proteome</keyword>
<accession>A0A285R3S6</accession>
<dbReference type="RefSeq" id="WP_245858384.1">
    <property type="nucleotide sequence ID" value="NZ_OBMI01000002.1"/>
</dbReference>
<sequence length="193" mass="21222">MLRQAQGERTWGLHALVRHPDTPSSKVEGVSVQLLSADASSMMIEFSVRGRSHVLVPEPAAPIRNDGLWKTTCFEAFLQPDHAASYLELNFSPSLAWAAYSFAEYRAGMSDIEPRFAPEIWLSQSDPDLDYLFLSAEFDVADALNGPFRLGLSAVIEEVDGTKSYWALAHPPGAPDFHHPDCFALHIPALGSP</sequence>
<dbReference type="Proteomes" id="UP000219494">
    <property type="component" value="Unassembled WGS sequence"/>
</dbReference>
<protein>
    <recommendedName>
        <fullName evidence="3">DOMON-like domain-containing protein</fullName>
    </recommendedName>
</protein>
<evidence type="ECO:0008006" key="3">
    <source>
        <dbReference type="Google" id="ProtNLM"/>
    </source>
</evidence>
<name>A0A285R3S6_9SPHN</name>
<proteinExistence type="predicted"/>
<evidence type="ECO:0000313" key="1">
    <source>
        <dbReference type="EMBL" id="SOB87007.1"/>
    </source>
</evidence>
<organism evidence="1 2">
    <name type="scientific">Sphingomonas guangdongensis</name>
    <dbReference type="NCBI Taxonomy" id="1141890"/>
    <lineage>
        <taxon>Bacteria</taxon>
        <taxon>Pseudomonadati</taxon>
        <taxon>Pseudomonadota</taxon>
        <taxon>Alphaproteobacteria</taxon>
        <taxon>Sphingomonadales</taxon>
        <taxon>Sphingomonadaceae</taxon>
        <taxon>Sphingomonas</taxon>
    </lineage>
</organism>
<dbReference type="CDD" id="cd09627">
    <property type="entry name" value="DOMON_murB_like"/>
    <property type="match status" value="1"/>
</dbReference>
<reference evidence="1 2" key="1">
    <citation type="submission" date="2017-07" db="EMBL/GenBank/DDBJ databases">
        <authorList>
            <person name="Sun Z.S."/>
            <person name="Albrecht U."/>
            <person name="Echele G."/>
            <person name="Lee C.C."/>
        </authorList>
    </citation>
    <scope>NUCLEOTIDE SEQUENCE [LARGE SCALE GENOMIC DNA]</scope>
    <source>
        <strain evidence="1 2">CGMCC 1.12672</strain>
    </source>
</reference>
<evidence type="ECO:0000313" key="2">
    <source>
        <dbReference type="Proteomes" id="UP000219494"/>
    </source>
</evidence>
<dbReference type="EMBL" id="OBMI01000002">
    <property type="protein sequence ID" value="SOB87007.1"/>
    <property type="molecule type" value="Genomic_DNA"/>
</dbReference>
<dbReference type="AlphaFoldDB" id="A0A285R3S6"/>